<name>A0A3G9J1P5_9BACL</name>
<keyword evidence="7" id="KW-0472">Membrane</keyword>
<keyword evidence="6" id="KW-1133">Transmembrane helix</keyword>
<comment type="subcellular location">
    <subcellularLocation>
        <location evidence="1">Cell membrane</location>
        <topology evidence="1">Multi-pass membrane protein</topology>
    </subcellularLocation>
</comment>
<evidence type="ECO:0000256" key="1">
    <source>
        <dbReference type="ARBA" id="ARBA00004651"/>
    </source>
</evidence>
<evidence type="ECO:0000256" key="5">
    <source>
        <dbReference type="ARBA" id="ARBA00022692"/>
    </source>
</evidence>
<sequence length="486" mass="52637">MNVSMNQARVFTSRHHIWMMTAICMGAFLSHFTAGIVNVSLPQFTRIFQTNLAEVQWITTGYLLVITSLLPLMGKLGDRYGYRLIHNLGYVSFTISSIMVAFSTNLTILLILRMVQAIGASMFQATNIALITIHLPKEKRGRALGIVSTAVALGGMTGPIIGGWIAAWFSWQWLFLIHVPVAFAATLLAFRFIPVRGQERKRVPLDKVGALLFIVMISSFIFGISNGSRLGWLSSETLFVFAVTTVALSMLLVWEPRQRVPFLPIKAFRIPAVFYGLLISTISFLLANTVLVLLPFYLFGIAAISPSTAGYILAAYPVSLAFTGPLCGYLSDRYGSRRFMFLGLCGIGSGFAALALYLGPLSIIEIAAILALIGLGMGLIASPNNSFIMKHAPAEHIGSIGGMIALTRNAGMVCGAALGLGIVNGGDNHATGLESFRAAFGINVLICAGALIIFGCGIYFENVRRKNKPKMKEAHKQNTLEGEKTL</sequence>
<evidence type="ECO:0000256" key="2">
    <source>
        <dbReference type="ARBA" id="ARBA00008537"/>
    </source>
</evidence>
<dbReference type="InterPro" id="IPR011701">
    <property type="entry name" value="MFS"/>
</dbReference>
<dbReference type="EMBL" id="AP019308">
    <property type="protein sequence ID" value="BBH22305.1"/>
    <property type="molecule type" value="Genomic_DNA"/>
</dbReference>
<evidence type="ECO:0000313" key="9">
    <source>
        <dbReference type="Proteomes" id="UP000275368"/>
    </source>
</evidence>
<dbReference type="Gene3D" id="1.20.1250.20">
    <property type="entry name" value="MFS general substrate transporter like domains"/>
    <property type="match status" value="2"/>
</dbReference>
<keyword evidence="9" id="KW-1185">Reference proteome</keyword>
<dbReference type="PRINTS" id="PR01036">
    <property type="entry name" value="TCRTETB"/>
</dbReference>
<evidence type="ECO:0000256" key="7">
    <source>
        <dbReference type="ARBA" id="ARBA00023136"/>
    </source>
</evidence>
<dbReference type="SUPFAM" id="SSF103473">
    <property type="entry name" value="MFS general substrate transporter"/>
    <property type="match status" value="1"/>
</dbReference>
<keyword evidence="5" id="KW-0812">Transmembrane</keyword>
<dbReference type="PROSITE" id="PS50850">
    <property type="entry name" value="MFS"/>
    <property type="match status" value="1"/>
</dbReference>
<reference evidence="8 9" key="1">
    <citation type="submission" date="2018-11" db="EMBL/GenBank/DDBJ databases">
        <title>Complete genome sequence of Paenibacillus baekrokdamisoli strain KCTC 33723.</title>
        <authorList>
            <person name="Kang S.W."/>
            <person name="Lee K.C."/>
            <person name="Kim K.K."/>
            <person name="Kim J.S."/>
            <person name="Kim D.S."/>
            <person name="Ko S.H."/>
            <person name="Yang S.H."/>
            <person name="Lee J.S."/>
        </authorList>
    </citation>
    <scope>NUCLEOTIDE SEQUENCE [LARGE SCALE GENOMIC DNA]</scope>
    <source>
        <strain evidence="8 9">KCTC 33723</strain>
    </source>
</reference>
<dbReference type="InterPro" id="IPR004638">
    <property type="entry name" value="EmrB-like"/>
</dbReference>
<keyword evidence="4" id="KW-1003">Cell membrane</keyword>
<dbReference type="AlphaFoldDB" id="A0A3G9J1P5"/>
<evidence type="ECO:0000256" key="3">
    <source>
        <dbReference type="ARBA" id="ARBA00022448"/>
    </source>
</evidence>
<accession>A0A3G9J1P5</accession>
<dbReference type="PANTHER" id="PTHR42718">
    <property type="entry name" value="MAJOR FACILITATOR SUPERFAMILY MULTIDRUG TRANSPORTER MFSC"/>
    <property type="match status" value="1"/>
</dbReference>
<comment type="similarity">
    <text evidence="2">Belongs to the major facilitator superfamily. EmrB family.</text>
</comment>
<evidence type="ECO:0000313" key="8">
    <source>
        <dbReference type="EMBL" id="BBH22305.1"/>
    </source>
</evidence>
<dbReference type="InterPro" id="IPR036259">
    <property type="entry name" value="MFS_trans_sf"/>
</dbReference>
<protein>
    <submittedName>
        <fullName evidence="8">MFS transporter</fullName>
    </submittedName>
</protein>
<evidence type="ECO:0000256" key="4">
    <source>
        <dbReference type="ARBA" id="ARBA00022475"/>
    </source>
</evidence>
<dbReference type="KEGG" id="pbk:Back11_36500"/>
<dbReference type="CDD" id="cd17321">
    <property type="entry name" value="MFS_MMR_MDR_like"/>
    <property type="match status" value="1"/>
</dbReference>
<evidence type="ECO:0000256" key="6">
    <source>
        <dbReference type="ARBA" id="ARBA00022989"/>
    </source>
</evidence>
<dbReference type="RefSeq" id="WP_232015830.1">
    <property type="nucleotide sequence ID" value="NZ_AP019308.1"/>
</dbReference>
<dbReference type="GO" id="GO:0005886">
    <property type="term" value="C:plasma membrane"/>
    <property type="evidence" value="ECO:0007669"/>
    <property type="project" value="UniProtKB-SubCell"/>
</dbReference>
<organism evidence="8 9">
    <name type="scientific">Paenibacillus baekrokdamisoli</name>
    <dbReference type="NCBI Taxonomy" id="1712516"/>
    <lineage>
        <taxon>Bacteria</taxon>
        <taxon>Bacillati</taxon>
        <taxon>Bacillota</taxon>
        <taxon>Bacilli</taxon>
        <taxon>Bacillales</taxon>
        <taxon>Paenibacillaceae</taxon>
        <taxon>Paenibacillus</taxon>
    </lineage>
</organism>
<gene>
    <name evidence="8" type="ORF">Back11_36500</name>
</gene>
<dbReference type="Proteomes" id="UP000275368">
    <property type="component" value="Chromosome"/>
</dbReference>
<proteinExistence type="inferred from homology"/>
<keyword evidence="3" id="KW-0813">Transport</keyword>
<dbReference type="NCBIfam" id="TIGR00711">
    <property type="entry name" value="efflux_EmrB"/>
    <property type="match status" value="1"/>
</dbReference>
<dbReference type="GO" id="GO:0022857">
    <property type="term" value="F:transmembrane transporter activity"/>
    <property type="evidence" value="ECO:0007669"/>
    <property type="project" value="InterPro"/>
</dbReference>
<dbReference type="PANTHER" id="PTHR42718:SF9">
    <property type="entry name" value="MAJOR FACILITATOR SUPERFAMILY MULTIDRUG TRANSPORTER MFSC"/>
    <property type="match status" value="1"/>
</dbReference>
<dbReference type="Pfam" id="PF07690">
    <property type="entry name" value="MFS_1"/>
    <property type="match status" value="1"/>
</dbReference>
<dbReference type="InterPro" id="IPR020846">
    <property type="entry name" value="MFS_dom"/>
</dbReference>